<dbReference type="EMBL" id="BAAAJE010000001">
    <property type="protein sequence ID" value="GAA1124676.1"/>
    <property type="molecule type" value="Genomic_DNA"/>
</dbReference>
<protein>
    <submittedName>
        <fullName evidence="2">Dabb family protein</fullName>
    </submittedName>
</protein>
<sequence>MIRHVFMWQLADPNDADRVLELLARLSERLPSLRSWELGSHAGEPNENGDPWDGCLISDFDDWDGLREYSEDPFHMEVVNELLPLVRSRAVVDFVREGDA</sequence>
<reference evidence="3" key="1">
    <citation type="journal article" date="2019" name="Int. J. Syst. Evol. Microbiol.">
        <title>The Global Catalogue of Microorganisms (GCM) 10K type strain sequencing project: providing services to taxonomists for standard genome sequencing and annotation.</title>
        <authorList>
            <consortium name="The Broad Institute Genomics Platform"/>
            <consortium name="The Broad Institute Genome Sequencing Center for Infectious Disease"/>
            <person name="Wu L."/>
            <person name="Ma J."/>
        </authorList>
    </citation>
    <scope>NUCLEOTIDE SEQUENCE [LARGE SCALE GENOMIC DNA]</scope>
    <source>
        <strain evidence="3">JCM 11813</strain>
    </source>
</reference>
<comment type="caution">
    <text evidence="2">The sequence shown here is derived from an EMBL/GenBank/DDBJ whole genome shotgun (WGS) entry which is preliminary data.</text>
</comment>
<dbReference type="Proteomes" id="UP001499979">
    <property type="component" value="Unassembled WGS sequence"/>
</dbReference>
<dbReference type="InterPro" id="IPR013097">
    <property type="entry name" value="Dabb"/>
</dbReference>
<dbReference type="PANTHER" id="PTHR37832:SF1">
    <property type="entry name" value="STRESS-RESPONSE A_B BARREL DOMAIN-CONTAINING PROTEIN"/>
    <property type="match status" value="1"/>
</dbReference>
<gene>
    <name evidence="2" type="ORF">GCM10009606_00390</name>
</gene>
<evidence type="ECO:0000259" key="1">
    <source>
        <dbReference type="PROSITE" id="PS51502"/>
    </source>
</evidence>
<dbReference type="SMART" id="SM00886">
    <property type="entry name" value="Dabb"/>
    <property type="match status" value="1"/>
</dbReference>
<dbReference type="SUPFAM" id="SSF54909">
    <property type="entry name" value="Dimeric alpha+beta barrel"/>
    <property type="match status" value="1"/>
</dbReference>
<dbReference type="RefSeq" id="WP_343904582.1">
    <property type="nucleotide sequence ID" value="NZ_BAAAJE010000001.1"/>
</dbReference>
<dbReference type="Pfam" id="PF07876">
    <property type="entry name" value="Dabb"/>
    <property type="match status" value="1"/>
</dbReference>
<accession>A0ABP4ESG4</accession>
<dbReference type="PROSITE" id="PS51502">
    <property type="entry name" value="S_R_A_B_BARREL"/>
    <property type="match status" value="1"/>
</dbReference>
<dbReference type="InterPro" id="IPR011008">
    <property type="entry name" value="Dimeric_a/b-barrel"/>
</dbReference>
<name>A0ABP4ESG4_9ACTN</name>
<organism evidence="2 3">
    <name type="scientific">Nocardioides aquiterrae</name>
    <dbReference type="NCBI Taxonomy" id="203799"/>
    <lineage>
        <taxon>Bacteria</taxon>
        <taxon>Bacillati</taxon>
        <taxon>Actinomycetota</taxon>
        <taxon>Actinomycetes</taxon>
        <taxon>Propionibacteriales</taxon>
        <taxon>Nocardioidaceae</taxon>
        <taxon>Nocardioides</taxon>
    </lineage>
</organism>
<evidence type="ECO:0000313" key="2">
    <source>
        <dbReference type="EMBL" id="GAA1124676.1"/>
    </source>
</evidence>
<dbReference type="PANTHER" id="PTHR37832">
    <property type="entry name" value="BLL2683 PROTEIN"/>
    <property type="match status" value="1"/>
</dbReference>
<evidence type="ECO:0000313" key="3">
    <source>
        <dbReference type="Proteomes" id="UP001499979"/>
    </source>
</evidence>
<keyword evidence="3" id="KW-1185">Reference proteome</keyword>
<feature type="domain" description="Stress-response A/B barrel" evidence="1">
    <location>
        <begin position="2"/>
        <end position="94"/>
    </location>
</feature>
<dbReference type="Gene3D" id="3.30.70.100">
    <property type="match status" value="1"/>
</dbReference>
<proteinExistence type="predicted"/>